<gene>
    <name evidence="3" type="ORF">HKD39_06525</name>
</gene>
<evidence type="ECO:0000256" key="2">
    <source>
        <dbReference type="SAM" id="Phobius"/>
    </source>
</evidence>
<name>A0A849AEU6_9ACTN</name>
<organism evidence="3 4">
    <name type="scientific">Nakamurella aerolata</name>
    <dbReference type="NCBI Taxonomy" id="1656892"/>
    <lineage>
        <taxon>Bacteria</taxon>
        <taxon>Bacillati</taxon>
        <taxon>Actinomycetota</taxon>
        <taxon>Actinomycetes</taxon>
        <taxon>Nakamurellales</taxon>
        <taxon>Nakamurellaceae</taxon>
        <taxon>Nakamurella</taxon>
    </lineage>
</organism>
<dbReference type="Proteomes" id="UP000562984">
    <property type="component" value="Unassembled WGS sequence"/>
</dbReference>
<sequence length="129" mass="14517">MGSQEGTRFHECRRPVPAARRRHRHHQRGRGAVYYRRVSSADAPPPPIPPVKAGLAHVVIPGTALWFAGFVVLLFFIPSLRENGAMNWLWTFLSGWVLGLIGLSIYAWQRWAARRGTRGSSSMALDEQL</sequence>
<evidence type="ECO:0000313" key="4">
    <source>
        <dbReference type="Proteomes" id="UP000562984"/>
    </source>
</evidence>
<evidence type="ECO:0000313" key="3">
    <source>
        <dbReference type="EMBL" id="NNG35372.1"/>
    </source>
</evidence>
<keyword evidence="4" id="KW-1185">Reference proteome</keyword>
<dbReference type="AlphaFoldDB" id="A0A849AEU6"/>
<protein>
    <submittedName>
        <fullName evidence="3">DUF2530 domain-containing protein</fullName>
    </submittedName>
</protein>
<feature type="transmembrane region" description="Helical" evidence="2">
    <location>
        <begin position="55"/>
        <end position="77"/>
    </location>
</feature>
<feature type="compositionally biased region" description="Basic residues" evidence="1">
    <location>
        <begin position="19"/>
        <end position="29"/>
    </location>
</feature>
<dbReference type="InterPro" id="IPR019681">
    <property type="entry name" value="DUF2530"/>
</dbReference>
<evidence type="ECO:0000256" key="1">
    <source>
        <dbReference type="SAM" id="MobiDB-lite"/>
    </source>
</evidence>
<feature type="transmembrane region" description="Helical" evidence="2">
    <location>
        <begin position="89"/>
        <end position="108"/>
    </location>
</feature>
<dbReference type="Pfam" id="PF10745">
    <property type="entry name" value="DUF2530"/>
    <property type="match status" value="1"/>
</dbReference>
<dbReference type="EMBL" id="JABEND010000003">
    <property type="protein sequence ID" value="NNG35372.1"/>
    <property type="molecule type" value="Genomic_DNA"/>
</dbReference>
<keyword evidence="2" id="KW-0472">Membrane</keyword>
<proteinExistence type="predicted"/>
<accession>A0A849AEU6</accession>
<keyword evidence="2" id="KW-0812">Transmembrane</keyword>
<keyword evidence="2" id="KW-1133">Transmembrane helix</keyword>
<reference evidence="3 4" key="1">
    <citation type="submission" date="2020-05" db="EMBL/GenBank/DDBJ databases">
        <title>Nakamurella sp. DB0629 isolated from air conditioner.</title>
        <authorList>
            <person name="Kim D.H."/>
            <person name="Kim D.-U."/>
        </authorList>
    </citation>
    <scope>NUCLEOTIDE SEQUENCE [LARGE SCALE GENOMIC DNA]</scope>
    <source>
        <strain evidence="3 4">DB0629</strain>
    </source>
</reference>
<comment type="caution">
    <text evidence="3">The sequence shown here is derived from an EMBL/GenBank/DDBJ whole genome shotgun (WGS) entry which is preliminary data.</text>
</comment>
<feature type="region of interest" description="Disordered" evidence="1">
    <location>
        <begin position="1"/>
        <end position="30"/>
    </location>
</feature>